<organism evidence="2 3">
    <name type="scientific">Crotalaria pallida</name>
    <name type="common">Smooth rattlebox</name>
    <name type="synonym">Crotalaria striata</name>
    <dbReference type="NCBI Taxonomy" id="3830"/>
    <lineage>
        <taxon>Eukaryota</taxon>
        <taxon>Viridiplantae</taxon>
        <taxon>Streptophyta</taxon>
        <taxon>Embryophyta</taxon>
        <taxon>Tracheophyta</taxon>
        <taxon>Spermatophyta</taxon>
        <taxon>Magnoliopsida</taxon>
        <taxon>eudicotyledons</taxon>
        <taxon>Gunneridae</taxon>
        <taxon>Pentapetalae</taxon>
        <taxon>rosids</taxon>
        <taxon>fabids</taxon>
        <taxon>Fabales</taxon>
        <taxon>Fabaceae</taxon>
        <taxon>Papilionoideae</taxon>
        <taxon>50 kb inversion clade</taxon>
        <taxon>genistoids sensu lato</taxon>
        <taxon>core genistoids</taxon>
        <taxon>Crotalarieae</taxon>
        <taxon>Crotalaria</taxon>
    </lineage>
</organism>
<keyword evidence="1" id="KW-1133">Transmembrane helix</keyword>
<proteinExistence type="predicted"/>
<dbReference type="EMBL" id="JAYWIO010000008">
    <property type="protein sequence ID" value="KAK7243394.1"/>
    <property type="molecule type" value="Genomic_DNA"/>
</dbReference>
<keyword evidence="1" id="KW-0812">Transmembrane</keyword>
<evidence type="ECO:0000313" key="2">
    <source>
        <dbReference type="EMBL" id="KAK7243394.1"/>
    </source>
</evidence>
<accession>A0AAN9DYQ6</accession>
<feature type="transmembrane region" description="Helical" evidence="1">
    <location>
        <begin position="82"/>
        <end position="101"/>
    </location>
</feature>
<name>A0AAN9DYQ6_CROPI</name>
<keyword evidence="1" id="KW-0472">Membrane</keyword>
<sequence length="137" mass="15381">MLCDMVDYVHILDSHMRVHDAWLENMWNLQVCYTPIPTAVKDVILRVPVPLVQTLDDVLVWGGSFDGVYTTSSAYSWLGNNYRSWLVALNFSWVLGFRSLLVGLNQGFSCLQFGGFGVSATIWCWVIGAGLWILSCA</sequence>
<evidence type="ECO:0000256" key="1">
    <source>
        <dbReference type="SAM" id="Phobius"/>
    </source>
</evidence>
<dbReference type="Proteomes" id="UP001372338">
    <property type="component" value="Unassembled WGS sequence"/>
</dbReference>
<protein>
    <submittedName>
        <fullName evidence="2">Uncharacterized protein</fullName>
    </submittedName>
</protein>
<gene>
    <name evidence="2" type="ORF">RIF29_38189</name>
</gene>
<reference evidence="2 3" key="1">
    <citation type="submission" date="2024-01" db="EMBL/GenBank/DDBJ databases">
        <title>The genomes of 5 underutilized Papilionoideae crops provide insights into root nodulation and disease resistanc.</title>
        <authorList>
            <person name="Yuan L."/>
        </authorList>
    </citation>
    <scope>NUCLEOTIDE SEQUENCE [LARGE SCALE GENOMIC DNA]</scope>
    <source>
        <strain evidence="2">ZHUSHIDOU_FW_LH</strain>
        <tissue evidence="2">Leaf</tissue>
    </source>
</reference>
<feature type="transmembrane region" description="Helical" evidence="1">
    <location>
        <begin position="113"/>
        <end position="134"/>
    </location>
</feature>
<comment type="caution">
    <text evidence="2">The sequence shown here is derived from an EMBL/GenBank/DDBJ whole genome shotgun (WGS) entry which is preliminary data.</text>
</comment>
<keyword evidence="3" id="KW-1185">Reference proteome</keyword>
<dbReference type="AlphaFoldDB" id="A0AAN9DYQ6"/>
<evidence type="ECO:0000313" key="3">
    <source>
        <dbReference type="Proteomes" id="UP001372338"/>
    </source>
</evidence>